<dbReference type="EMBL" id="AK372513">
    <property type="protein sequence ID" value="BAK03711.1"/>
    <property type="molecule type" value="mRNA"/>
</dbReference>
<evidence type="ECO:0000313" key="1">
    <source>
        <dbReference type="EMBL" id="BAK03711.1"/>
    </source>
</evidence>
<accession>F2E8N9</accession>
<name>F2E8N9_HORVV</name>
<proteinExistence type="evidence at transcript level"/>
<protein>
    <submittedName>
        <fullName evidence="1">Predicted protein</fullName>
    </submittedName>
</protein>
<reference evidence="1" key="1">
    <citation type="journal article" date="2011" name="Plant Physiol.">
        <title>Comprehensive sequence analysis of 24,783 barley full-length cDNAs derived from 12 clone libraries.</title>
        <authorList>
            <person name="Matsumoto T."/>
            <person name="Tanaka T."/>
            <person name="Sakai H."/>
            <person name="Amano N."/>
            <person name="Kanamori H."/>
            <person name="Kurita K."/>
            <person name="Kikuta A."/>
            <person name="Kamiya K."/>
            <person name="Yamamoto M."/>
            <person name="Ikawa H."/>
            <person name="Fujii N."/>
            <person name="Hori K."/>
            <person name="Itoh T."/>
            <person name="Sato K."/>
        </authorList>
    </citation>
    <scope>NUCLEOTIDE SEQUENCE</scope>
</reference>
<organism evidence="1">
    <name type="scientific">Hordeum vulgare subsp. vulgare</name>
    <name type="common">Domesticated barley</name>
    <dbReference type="NCBI Taxonomy" id="112509"/>
    <lineage>
        <taxon>Eukaryota</taxon>
        <taxon>Viridiplantae</taxon>
        <taxon>Streptophyta</taxon>
        <taxon>Embryophyta</taxon>
        <taxon>Tracheophyta</taxon>
        <taxon>Spermatophyta</taxon>
        <taxon>Magnoliopsida</taxon>
        <taxon>Liliopsida</taxon>
        <taxon>Poales</taxon>
        <taxon>Poaceae</taxon>
        <taxon>BOP clade</taxon>
        <taxon>Pooideae</taxon>
        <taxon>Triticodae</taxon>
        <taxon>Triticeae</taxon>
        <taxon>Hordeinae</taxon>
        <taxon>Hordeum</taxon>
    </lineage>
</organism>
<dbReference type="AlphaFoldDB" id="F2E8N9"/>
<sequence>MNPTHPSSSFFFQMAPAHHQCLVSSSFCCCWLLLLRPACFQAAVRSHRNQKLHPFLLLLLLQGDAGTVRGTPL</sequence>